<dbReference type="InterPro" id="IPR036508">
    <property type="entry name" value="Chitin-bd_dom_sf"/>
</dbReference>
<dbReference type="Pfam" id="PF01607">
    <property type="entry name" value="CBM_14"/>
    <property type="match status" value="1"/>
</dbReference>
<evidence type="ECO:0000313" key="4">
    <source>
        <dbReference type="Proteomes" id="UP000694843"/>
    </source>
</evidence>
<dbReference type="PROSITE" id="PS50940">
    <property type="entry name" value="CHIT_BIND_II"/>
    <property type="match status" value="1"/>
</dbReference>
<feature type="chain" id="PRO_5034340375" evidence="2">
    <location>
        <begin position="19"/>
        <end position="856"/>
    </location>
</feature>
<feature type="region of interest" description="Disordered" evidence="1">
    <location>
        <begin position="334"/>
        <end position="394"/>
    </location>
</feature>
<dbReference type="Proteomes" id="UP000694843">
    <property type="component" value="Unplaced"/>
</dbReference>
<feature type="compositionally biased region" description="Polar residues" evidence="1">
    <location>
        <begin position="197"/>
        <end position="221"/>
    </location>
</feature>
<evidence type="ECO:0000313" key="5">
    <source>
        <dbReference type="RefSeq" id="XP_018019089.1"/>
    </source>
</evidence>
<sequence>MEIAHWLLVLVVITATTAEGYPQTQPQPRQMFRDEGGQFLPRRPSLKELRERREKTAGIPHGSEQSSDTPSDETHPPIEDSNDSNLQKSKRTESFPQEQLDDHFPVNEERENSDHPFGPGDFSAPNHDFPSRKGPQRANGNDDGGFDFEENTDHLPEYIKDQEEHNTDDHPHPNFRHERQDPETRSPAHRYPDEETTATSPNEEQLQTSATTGESHVTSVPTDREDFNPFALFNSDNPNEASDDPAPREAPEEEKRSALKSRQELGSQQGKKRIRVRTPAQERNFETRQTTRGVDTGPGSFNPRFPSRHAARQQTSQPLLQNVNLLSRDPYHDEQLQQRQQYQAQQQQQQQYQQPQQHQQQQRLRRPTQQHLPHQEISNDVVNNPDYPDYEDDEAKPDRLAELLLQSKFSCKSRKDGYYADEDVNCEVFHFCQDGVKHSWLCPNNAAFHQVHLICMPHSEDNICERSSKFHFVNDFLYKEVGDHPENRSYVERYYPQGFEGGVANIPDREGSVPPQAAQPPKYHRPADERPAPPPDYNRRHPQAPREIQSIEQQKQEFERRHIGRQRHGNQQEQREHELRPVVEGSVNQQAYFPQAMKNPFSEEKKKFQAGIGNKKLALDQPKFESERPRPIKQRPEFDDAGQHQQPDFPHPQSAASPLNPHQQLNHHQQQQFNRPHHLPAVVHLQPEFLNPQTERHRQQQTRVERPQINHVQPESFHSIVGSDPVFESQDVGHSDSFKPRRPLLNQSPRQGEILEHPSSHVQHHQGRPPPQEHQFPHEREHLPNGPNQFRQNRPSFVPHEPPVYHSQQQPFFGQSGNGRNIHEASSVKRQQIAHPDGRRPVKKREGPSGPLSFLG</sequence>
<feature type="compositionally biased region" description="Low complexity" evidence="1">
    <location>
        <begin position="337"/>
        <end position="362"/>
    </location>
</feature>
<evidence type="ECO:0000256" key="1">
    <source>
        <dbReference type="SAM" id="MobiDB-lite"/>
    </source>
</evidence>
<feature type="compositionally biased region" description="Basic and acidic residues" evidence="1">
    <location>
        <begin position="836"/>
        <end position="847"/>
    </location>
</feature>
<reference evidence="5" key="1">
    <citation type="submission" date="2025-08" db="UniProtKB">
        <authorList>
            <consortium name="RefSeq"/>
        </authorList>
    </citation>
    <scope>IDENTIFICATION</scope>
    <source>
        <tissue evidence="5">Whole organism</tissue>
    </source>
</reference>
<accession>A0A8B7NZ38</accession>
<feature type="compositionally biased region" description="Basic and acidic residues" evidence="1">
    <location>
        <begin position="151"/>
        <end position="193"/>
    </location>
</feature>
<feature type="domain" description="Chitin-binding type-2" evidence="3">
    <location>
        <begin position="408"/>
        <end position="466"/>
    </location>
</feature>
<feature type="compositionally biased region" description="Basic and acidic residues" evidence="1">
    <location>
        <begin position="622"/>
        <end position="642"/>
    </location>
</feature>
<dbReference type="InterPro" id="IPR002557">
    <property type="entry name" value="Chitin-bd_dom"/>
</dbReference>
<gene>
    <name evidence="5" type="primary">LOC108675577</name>
</gene>
<feature type="compositionally biased region" description="Polar residues" evidence="1">
    <location>
        <begin position="786"/>
        <end position="795"/>
    </location>
</feature>
<feature type="region of interest" description="Disordered" evidence="1">
    <location>
        <begin position="759"/>
        <end position="856"/>
    </location>
</feature>
<keyword evidence="4" id="KW-1185">Reference proteome</keyword>
<dbReference type="KEGG" id="hazt:108675577"/>
<name>A0A8B7NZ38_HYAAZ</name>
<evidence type="ECO:0000256" key="2">
    <source>
        <dbReference type="SAM" id="SignalP"/>
    </source>
</evidence>
<feature type="compositionally biased region" description="Low complexity" evidence="1">
    <location>
        <begin position="658"/>
        <end position="672"/>
    </location>
</feature>
<dbReference type="OrthoDB" id="7426044at2759"/>
<feature type="compositionally biased region" description="Basic and acidic residues" evidence="1">
    <location>
        <begin position="245"/>
        <end position="263"/>
    </location>
</feature>
<dbReference type="RefSeq" id="XP_018019089.1">
    <property type="nucleotide sequence ID" value="XM_018163600.2"/>
</dbReference>
<feature type="region of interest" description="Disordered" evidence="1">
    <location>
        <begin position="501"/>
        <end position="544"/>
    </location>
</feature>
<keyword evidence="2" id="KW-0732">Signal</keyword>
<dbReference type="AlphaFoldDB" id="A0A8B7NZ38"/>
<feature type="compositionally biased region" description="Basic and acidic residues" evidence="1">
    <location>
        <begin position="45"/>
        <end position="56"/>
    </location>
</feature>
<proteinExistence type="predicted"/>
<feature type="compositionally biased region" description="Basic and acidic residues" evidence="1">
    <location>
        <begin position="100"/>
        <end position="114"/>
    </location>
</feature>
<feature type="compositionally biased region" description="Basic and acidic residues" evidence="1">
    <location>
        <begin position="694"/>
        <end position="708"/>
    </location>
</feature>
<feature type="region of interest" description="Disordered" evidence="1">
    <location>
        <begin position="725"/>
        <end position="746"/>
    </location>
</feature>
<feature type="signal peptide" evidence="2">
    <location>
        <begin position="1"/>
        <end position="18"/>
    </location>
</feature>
<feature type="region of interest" description="Disordered" evidence="1">
    <location>
        <begin position="693"/>
        <end position="712"/>
    </location>
</feature>
<feature type="region of interest" description="Disordered" evidence="1">
    <location>
        <begin position="614"/>
        <end position="673"/>
    </location>
</feature>
<dbReference type="GO" id="GO:0005576">
    <property type="term" value="C:extracellular region"/>
    <property type="evidence" value="ECO:0007669"/>
    <property type="project" value="InterPro"/>
</dbReference>
<protein>
    <submittedName>
        <fullName evidence="5">Mediator of RNA polymerase II transcription subunit 12</fullName>
    </submittedName>
</protein>
<dbReference type="GO" id="GO:0008061">
    <property type="term" value="F:chitin binding"/>
    <property type="evidence" value="ECO:0007669"/>
    <property type="project" value="InterPro"/>
</dbReference>
<dbReference type="GeneID" id="108675577"/>
<feature type="region of interest" description="Disordered" evidence="1">
    <location>
        <begin position="21"/>
        <end position="317"/>
    </location>
</feature>
<organism evidence="4 5">
    <name type="scientific">Hyalella azteca</name>
    <name type="common">Amphipod</name>
    <dbReference type="NCBI Taxonomy" id="294128"/>
    <lineage>
        <taxon>Eukaryota</taxon>
        <taxon>Metazoa</taxon>
        <taxon>Ecdysozoa</taxon>
        <taxon>Arthropoda</taxon>
        <taxon>Crustacea</taxon>
        <taxon>Multicrustacea</taxon>
        <taxon>Malacostraca</taxon>
        <taxon>Eumalacostraca</taxon>
        <taxon>Peracarida</taxon>
        <taxon>Amphipoda</taxon>
        <taxon>Senticaudata</taxon>
        <taxon>Talitrida</taxon>
        <taxon>Talitroidea</taxon>
        <taxon>Hyalellidae</taxon>
        <taxon>Hyalella</taxon>
    </lineage>
</organism>
<evidence type="ECO:0000259" key="3">
    <source>
        <dbReference type="PROSITE" id="PS50940"/>
    </source>
</evidence>
<dbReference type="SUPFAM" id="SSF57625">
    <property type="entry name" value="Invertebrate chitin-binding proteins"/>
    <property type="match status" value="1"/>
</dbReference>
<feature type="compositionally biased region" description="Polar residues" evidence="1">
    <location>
        <begin position="806"/>
        <end position="819"/>
    </location>
</feature>